<proteinExistence type="predicted"/>
<dbReference type="AlphaFoldDB" id="A0A8H6XSK3"/>
<evidence type="ECO:0000313" key="2">
    <source>
        <dbReference type="Proteomes" id="UP000620124"/>
    </source>
</evidence>
<gene>
    <name evidence="1" type="ORF">MVEN_01620000</name>
</gene>
<protein>
    <recommendedName>
        <fullName evidence="3">P-loop containing nucleoside triphosphate hydrolase protein</fullName>
    </recommendedName>
</protein>
<organism evidence="1 2">
    <name type="scientific">Mycena venus</name>
    <dbReference type="NCBI Taxonomy" id="2733690"/>
    <lineage>
        <taxon>Eukaryota</taxon>
        <taxon>Fungi</taxon>
        <taxon>Dikarya</taxon>
        <taxon>Basidiomycota</taxon>
        <taxon>Agaricomycotina</taxon>
        <taxon>Agaricomycetes</taxon>
        <taxon>Agaricomycetidae</taxon>
        <taxon>Agaricales</taxon>
        <taxon>Marasmiineae</taxon>
        <taxon>Mycenaceae</taxon>
        <taxon>Mycena</taxon>
    </lineage>
</organism>
<reference evidence="1" key="1">
    <citation type="submission" date="2020-05" db="EMBL/GenBank/DDBJ databases">
        <title>Mycena genomes resolve the evolution of fungal bioluminescence.</title>
        <authorList>
            <person name="Tsai I.J."/>
        </authorList>
    </citation>
    <scope>NUCLEOTIDE SEQUENCE</scope>
    <source>
        <strain evidence="1">CCC161011</strain>
    </source>
</reference>
<dbReference type="InterPro" id="IPR040632">
    <property type="entry name" value="Sulfotransfer_4"/>
</dbReference>
<accession>A0A8H6XSK3</accession>
<dbReference type="InterPro" id="IPR027417">
    <property type="entry name" value="P-loop_NTPase"/>
</dbReference>
<evidence type="ECO:0008006" key="3">
    <source>
        <dbReference type="Google" id="ProtNLM"/>
    </source>
</evidence>
<sequence>MSSGPLKQRTRTVPLEVIGLGFSRTGTESLKIALETLGYTQTNHGFTVLSQPAEMDMWIAAIKAKFYGEGKPFGREEWDALLGDCRAVTDMPHLLFAEELIATYPSAKIILNTRDADSWWRSYQSTVAQVLKPGPHKRFLAWLDPGGSAKAQYFSRLGFLVFFKTDVVTEELAKRRYAEYYDEVRRMVPKERLLECEVKEGWGPLCTFLRKEVPREPFPRVNSTVQFQQRIQVIRAAVLQRTAKKVLGPFLLVVSVTSALAICLKGGLEIPWVYE</sequence>
<dbReference type="EMBL" id="JACAZI010000013">
    <property type="protein sequence ID" value="KAF7345974.1"/>
    <property type="molecule type" value="Genomic_DNA"/>
</dbReference>
<dbReference type="OrthoDB" id="2832083at2759"/>
<dbReference type="SUPFAM" id="SSF52540">
    <property type="entry name" value="P-loop containing nucleoside triphosphate hydrolases"/>
    <property type="match status" value="1"/>
</dbReference>
<dbReference type="PANTHER" id="PTHR36978">
    <property type="entry name" value="P-LOOP CONTAINING NUCLEOTIDE TRIPHOSPHATE HYDROLASE"/>
    <property type="match status" value="1"/>
</dbReference>
<keyword evidence="2" id="KW-1185">Reference proteome</keyword>
<dbReference type="Proteomes" id="UP000620124">
    <property type="component" value="Unassembled WGS sequence"/>
</dbReference>
<dbReference type="Pfam" id="PF17784">
    <property type="entry name" value="Sulfotransfer_4"/>
    <property type="match status" value="1"/>
</dbReference>
<comment type="caution">
    <text evidence="1">The sequence shown here is derived from an EMBL/GenBank/DDBJ whole genome shotgun (WGS) entry which is preliminary data.</text>
</comment>
<evidence type="ECO:0000313" key="1">
    <source>
        <dbReference type="EMBL" id="KAF7345974.1"/>
    </source>
</evidence>
<dbReference type="PANTHER" id="PTHR36978:SF4">
    <property type="entry name" value="P-LOOP CONTAINING NUCLEOSIDE TRIPHOSPHATE HYDROLASE PROTEIN"/>
    <property type="match status" value="1"/>
</dbReference>
<dbReference type="Gene3D" id="3.40.50.300">
    <property type="entry name" value="P-loop containing nucleotide triphosphate hydrolases"/>
    <property type="match status" value="1"/>
</dbReference>
<name>A0A8H6XSK3_9AGAR</name>